<dbReference type="InterPro" id="IPR000757">
    <property type="entry name" value="Beta-glucanase-like"/>
</dbReference>
<feature type="compositionally biased region" description="Polar residues" evidence="2">
    <location>
        <begin position="84"/>
        <end position="93"/>
    </location>
</feature>
<dbReference type="Gene3D" id="2.60.120.260">
    <property type="entry name" value="Galactose-binding domain-like"/>
    <property type="match status" value="4"/>
</dbReference>
<dbReference type="SUPFAM" id="SSF49785">
    <property type="entry name" value="Galactose-binding domain-like"/>
    <property type="match status" value="4"/>
</dbReference>
<dbReference type="GO" id="GO:0005975">
    <property type="term" value="P:carbohydrate metabolic process"/>
    <property type="evidence" value="ECO:0007669"/>
    <property type="project" value="InterPro"/>
</dbReference>
<feature type="chain" id="PRO_5038371594" evidence="4">
    <location>
        <begin position="28"/>
        <end position="1521"/>
    </location>
</feature>
<keyword evidence="7" id="KW-1185">Reference proteome</keyword>
<keyword evidence="3" id="KW-0472">Membrane</keyword>
<dbReference type="PANTHER" id="PTHR10963:SF60">
    <property type="entry name" value="GRAM-NEGATIVE BACTERIA-BINDING PROTEIN 1-RELATED"/>
    <property type="match status" value="1"/>
</dbReference>
<name>A0A4R1QUZ6_9FIRM</name>
<keyword evidence="3" id="KW-1133">Transmembrane helix</keyword>
<organism evidence="6 7">
    <name type="scientific">Kineothrix alysoides</name>
    <dbReference type="NCBI Taxonomy" id="1469948"/>
    <lineage>
        <taxon>Bacteria</taxon>
        <taxon>Bacillati</taxon>
        <taxon>Bacillota</taxon>
        <taxon>Clostridia</taxon>
        <taxon>Lachnospirales</taxon>
        <taxon>Lachnospiraceae</taxon>
        <taxon>Kineothrix</taxon>
    </lineage>
</organism>
<feature type="region of interest" description="Disordered" evidence="2">
    <location>
        <begin position="1425"/>
        <end position="1457"/>
    </location>
</feature>
<feature type="domain" description="GH16" evidence="5">
    <location>
        <begin position="363"/>
        <end position="663"/>
    </location>
</feature>
<dbReference type="STRING" id="1469948.GCA_000732725_02883"/>
<protein>
    <submittedName>
        <fullName evidence="6">Carbohydrate binding protein</fullName>
    </submittedName>
</protein>
<reference evidence="6 7" key="1">
    <citation type="submission" date="2019-03" db="EMBL/GenBank/DDBJ databases">
        <title>Genomic Encyclopedia of Type Strains, Phase IV (KMG-IV): sequencing the most valuable type-strain genomes for metagenomic binning, comparative biology and taxonomic classification.</title>
        <authorList>
            <person name="Goeker M."/>
        </authorList>
    </citation>
    <scope>NUCLEOTIDE SEQUENCE [LARGE SCALE GENOMIC DNA]</scope>
    <source>
        <strain evidence="6 7">DSM 100556</strain>
    </source>
</reference>
<evidence type="ECO:0000256" key="1">
    <source>
        <dbReference type="ARBA" id="ARBA00022801"/>
    </source>
</evidence>
<dbReference type="EMBL" id="SLUO01000010">
    <property type="protein sequence ID" value="TCL56941.1"/>
    <property type="molecule type" value="Genomic_DNA"/>
</dbReference>
<feature type="compositionally biased region" description="Polar residues" evidence="2">
    <location>
        <begin position="105"/>
        <end position="114"/>
    </location>
</feature>
<dbReference type="Pfam" id="PF00722">
    <property type="entry name" value="Glyco_hydro_16"/>
    <property type="match status" value="1"/>
</dbReference>
<dbReference type="Proteomes" id="UP000295718">
    <property type="component" value="Unassembled WGS sequence"/>
</dbReference>
<dbReference type="PROSITE" id="PS51762">
    <property type="entry name" value="GH16_2"/>
    <property type="match status" value="1"/>
</dbReference>
<dbReference type="GO" id="GO:0004553">
    <property type="term" value="F:hydrolase activity, hydrolyzing O-glycosyl compounds"/>
    <property type="evidence" value="ECO:0007669"/>
    <property type="project" value="InterPro"/>
</dbReference>
<feature type="transmembrane region" description="Helical" evidence="3">
    <location>
        <begin position="1478"/>
        <end position="1497"/>
    </location>
</feature>
<evidence type="ECO:0000256" key="3">
    <source>
        <dbReference type="SAM" id="Phobius"/>
    </source>
</evidence>
<feature type="compositionally biased region" description="Polar residues" evidence="2">
    <location>
        <begin position="1444"/>
        <end position="1457"/>
    </location>
</feature>
<dbReference type="SUPFAM" id="SSF49899">
    <property type="entry name" value="Concanavalin A-like lectins/glucanases"/>
    <property type="match status" value="1"/>
</dbReference>
<evidence type="ECO:0000256" key="4">
    <source>
        <dbReference type="SAM" id="SignalP"/>
    </source>
</evidence>
<gene>
    <name evidence="6" type="ORF">EDD76_110114</name>
</gene>
<dbReference type="CDD" id="cd08023">
    <property type="entry name" value="GH16_laminarinase_like"/>
    <property type="match status" value="1"/>
</dbReference>
<evidence type="ECO:0000256" key="2">
    <source>
        <dbReference type="SAM" id="MobiDB-lite"/>
    </source>
</evidence>
<dbReference type="OrthoDB" id="9809583at2"/>
<keyword evidence="4" id="KW-0732">Signal</keyword>
<evidence type="ECO:0000313" key="6">
    <source>
        <dbReference type="EMBL" id="TCL56941.1"/>
    </source>
</evidence>
<comment type="caution">
    <text evidence="6">The sequence shown here is derived from an EMBL/GenBank/DDBJ whole genome shotgun (WGS) entry which is preliminary data.</text>
</comment>
<dbReference type="InterPro" id="IPR013320">
    <property type="entry name" value="ConA-like_dom_sf"/>
</dbReference>
<feature type="compositionally biased region" description="Low complexity" evidence="2">
    <location>
        <begin position="1425"/>
        <end position="1443"/>
    </location>
</feature>
<keyword evidence="1" id="KW-0378">Hydrolase</keyword>
<evidence type="ECO:0000259" key="5">
    <source>
        <dbReference type="PROSITE" id="PS51762"/>
    </source>
</evidence>
<proteinExistence type="predicted"/>
<evidence type="ECO:0000313" key="7">
    <source>
        <dbReference type="Proteomes" id="UP000295718"/>
    </source>
</evidence>
<dbReference type="InterPro" id="IPR008979">
    <property type="entry name" value="Galactose-bd-like_sf"/>
</dbReference>
<dbReference type="Gene3D" id="2.60.120.200">
    <property type="match status" value="1"/>
</dbReference>
<dbReference type="InterPro" id="IPR050546">
    <property type="entry name" value="Glycosyl_Hydrlase_16"/>
</dbReference>
<accession>A0A4R1QUZ6</accession>
<feature type="region of interest" description="Disordered" evidence="2">
    <location>
        <begin position="35"/>
        <end position="114"/>
    </location>
</feature>
<feature type="compositionally biased region" description="Low complexity" evidence="2">
    <location>
        <begin position="37"/>
        <end position="54"/>
    </location>
</feature>
<dbReference type="PANTHER" id="PTHR10963">
    <property type="entry name" value="GLYCOSYL HYDROLASE-RELATED"/>
    <property type="match status" value="1"/>
</dbReference>
<sequence>MRRKANRCGKRVFAALLAATLAMQPVAVVHGSEPVSANTAAQETEAAEGGAAPESDNGEAGKNGESETVPVEVQPGDNGMSGEQPENTDTPETQPEKSEALGTALQENETSKDTNASVEAFAGLLSSGKGINLETTATELYVGSDWAGANATYIEEGQKVTIQAACYGKEGEWGSQYNEWGLQYMVKELPVKNNTTYKIEFDIISSIDKKIVVKLDDGGFIVETIDLKANESYHYSKEVAAEEFANKTLYFAMGAMGGAEANLAGTMEIADITLTEKLVSVPAVEIAVNREGTRICFQQDVSAERQFAKVFYGIFDSKAAAEEAASDPDKGAPNTLDMDKLTNDNWEAVAEGLSLKGGQAIAYYFRNTDTSSAVTDTVRKIYEFNPFVAKDYTIDKLNRADEGYKLIWNDEFDGTQLDMSKWSFQIGTKDPNGGPDNWGNQEKQYYTDSNHELSDGKLKITAKKEGKEGMSYTSTRIRTKTDEGETLFAAKYGRVEARMKLPLGEGLWPAFWMLPEDTSIYGTWAASGEIDIMEARGRLPGEVGGAIHYGSQWPNNIFSGKSYSFDTAETDISGYHLYSLEWEPGKITWLVDDVPYYTTSNFWSKGEGNAENYTYGAPFDVPFYVIFNLAVGGTFDQEADLSKASFPSSMEVDYVRVYQKEAGYQEDGLEQPDMDKDTEAFKSAAYQPRGEAGDYLGDNQMATLKTVTEVNPADTDWQFFVGKDFGGEATCAVETVNGSKMAKIDIAKGGNQNYAIQLIKHFPAARGYTYEISFDAKASAARSIIAKAAGDADNGWSAYGTNYDAALTTQTQHFSHRFTMDKDSDPTARLEFNLGLNTGTVWIGNVTIKQVEEEVKDTTDIPKTPLADGNQIYNGSFDQGADRLGYWYLQDVTARVVSLGDNKDYNRKAIITATGENPRLYQTGMELLQSDQYHFEIELSSEKDTGFQVAFVSKDESKVYMKESLGYKAAEGIKKYEVNFAIPKGVTDKEGKFLLILEKGSVVTVDNIRLTRTTKNNVIIDYTGVDMKPVTWPSAEWKGHDQSNGDPKFTNQDGLLTIQAATADINYQRMLFHPVSITKGIDYKLKFQAKSDLGDTYEMSVQEDNTWAEALHETIATTKEWKDYEFTFTSNMTNGGNPIMLKYLLSGRKVGEGNFYLRNATMEVLATDSGCKEVPADAVSAGGQLIKGKDFSIRLGEGAWKDAFLKAIADGKAVVMINETSLNARIGLDKCLSADKCTFTIPAEYLSQADNYRIEIAVEGYTNLVILIKASAAGAVVEVGAGAPKTELDSSVIDSLLTEADRKALESGEDVRITLNVGLLNNPSAADVGAISSILKGRTLGLYLNMELFKAAGSAQPEQLTELSDKIRVVVTIPEALRKADRTFWIVRVHNGQAVLLEDLDQNPDTIQFETDRFSTYAIVYMDSDNSNSGKNDNGNKGADNSGTNSEGNADNSQANESAAKATALTVGSVKTGDDSPVMLYVILLIAAVGVVLAVGYPRIKRSLANKAGAEGTESTENTEN</sequence>
<dbReference type="InterPro" id="IPR003305">
    <property type="entry name" value="CenC_carb-bd"/>
</dbReference>
<feature type="signal peptide" evidence="4">
    <location>
        <begin position="1"/>
        <end position="27"/>
    </location>
</feature>
<keyword evidence="3" id="KW-0812">Transmembrane</keyword>
<dbReference type="RefSeq" id="WP_031391546.1">
    <property type="nucleotide sequence ID" value="NZ_JPNB01000002.1"/>
</dbReference>
<dbReference type="Pfam" id="PF02018">
    <property type="entry name" value="CBM_4_9"/>
    <property type="match status" value="1"/>
</dbReference>